<comment type="caution">
    <text evidence="1">The sequence shown here is derived from an EMBL/GenBank/DDBJ whole genome shotgun (WGS) entry which is preliminary data.</text>
</comment>
<reference evidence="1 2" key="1">
    <citation type="submission" date="2016-10" db="EMBL/GenBank/DDBJ databases">
        <authorList>
            <person name="Varghese N."/>
            <person name="Submissions S."/>
        </authorList>
    </citation>
    <scope>NUCLEOTIDE SEQUENCE [LARGE SCALE GENOMIC DNA]</scope>
    <source>
        <strain evidence="1 2">DSM 25353</strain>
    </source>
</reference>
<keyword evidence="2" id="KW-1185">Reference proteome</keyword>
<evidence type="ECO:0000313" key="2">
    <source>
        <dbReference type="Proteomes" id="UP000198711"/>
    </source>
</evidence>
<name>A0A8X8IG23_9BACT</name>
<protein>
    <submittedName>
        <fullName evidence="1">Uncharacterized protein</fullName>
    </submittedName>
</protein>
<dbReference type="RefSeq" id="WP_092723985.1">
    <property type="nucleotide sequence ID" value="NZ_FNNO01000008.1"/>
</dbReference>
<dbReference type="Proteomes" id="UP000198711">
    <property type="component" value="Unassembled WGS sequence"/>
</dbReference>
<dbReference type="AlphaFoldDB" id="A0A8X8IG23"/>
<evidence type="ECO:0000313" key="1">
    <source>
        <dbReference type="EMBL" id="SDX05858.1"/>
    </source>
</evidence>
<accession>A0A8X8IG23</accession>
<organism evidence="1 2">
    <name type="scientific">Hydrobacter penzbergensis</name>
    <dbReference type="NCBI Taxonomy" id="1235997"/>
    <lineage>
        <taxon>Bacteria</taxon>
        <taxon>Pseudomonadati</taxon>
        <taxon>Bacteroidota</taxon>
        <taxon>Chitinophagia</taxon>
        <taxon>Chitinophagales</taxon>
        <taxon>Chitinophagaceae</taxon>
        <taxon>Hydrobacter</taxon>
    </lineage>
</organism>
<sequence>MAGTRLKDDSMKSAFSLPKMTISKIETLIQLDQVFDLIRNATNVLTFFRDEKGEFRFLYTDMGEDEFLMMTILMHRHIEVFEFFKAAILDIENYRKAPDHDDAFTYKASEYINIRKQALAYLNI</sequence>
<dbReference type="EMBL" id="FNNO01000008">
    <property type="protein sequence ID" value="SDX05858.1"/>
    <property type="molecule type" value="Genomic_DNA"/>
</dbReference>
<gene>
    <name evidence="1" type="ORF">SAMN05444410_108167</name>
</gene>
<proteinExistence type="predicted"/>